<dbReference type="Proteomes" id="UP000237347">
    <property type="component" value="Unassembled WGS sequence"/>
</dbReference>
<keyword evidence="4" id="KW-1185">Reference proteome</keyword>
<evidence type="ECO:0000259" key="2">
    <source>
        <dbReference type="Pfam" id="PF13962"/>
    </source>
</evidence>
<accession>A0AAW0JAT9</accession>
<dbReference type="PROSITE" id="PS50297">
    <property type="entry name" value="ANK_REP_REGION"/>
    <property type="match status" value="1"/>
</dbReference>
<reference evidence="3 4" key="1">
    <citation type="journal article" date="2018" name="Sci. Data">
        <title>The draft genome sequence of cork oak.</title>
        <authorList>
            <person name="Ramos A.M."/>
            <person name="Usie A."/>
            <person name="Barbosa P."/>
            <person name="Barros P.M."/>
            <person name="Capote T."/>
            <person name="Chaves I."/>
            <person name="Simoes F."/>
            <person name="Abreu I."/>
            <person name="Carrasquinho I."/>
            <person name="Faro C."/>
            <person name="Guimaraes J.B."/>
            <person name="Mendonca D."/>
            <person name="Nobrega F."/>
            <person name="Rodrigues L."/>
            <person name="Saibo N.J.M."/>
            <person name="Varela M.C."/>
            <person name="Egas C."/>
            <person name="Matos J."/>
            <person name="Miguel C.M."/>
            <person name="Oliveira M.M."/>
            <person name="Ricardo C.P."/>
            <person name="Goncalves S."/>
        </authorList>
    </citation>
    <scope>NUCLEOTIDE SEQUENCE [LARGE SCALE GENOMIC DNA]</scope>
    <source>
        <strain evidence="4">cv. HL8</strain>
    </source>
</reference>
<dbReference type="SUPFAM" id="SSF48403">
    <property type="entry name" value="Ankyrin repeat"/>
    <property type="match status" value="1"/>
</dbReference>
<feature type="domain" description="PGG" evidence="2">
    <location>
        <begin position="245"/>
        <end position="273"/>
    </location>
</feature>
<evidence type="ECO:0000313" key="4">
    <source>
        <dbReference type="Proteomes" id="UP000237347"/>
    </source>
</evidence>
<dbReference type="Pfam" id="PF12796">
    <property type="entry name" value="Ank_2"/>
    <property type="match status" value="2"/>
</dbReference>
<dbReference type="PANTHER" id="PTHR24128:SF24">
    <property type="entry name" value="ANKYRIN REPEAT PROTEIN"/>
    <property type="match status" value="1"/>
</dbReference>
<dbReference type="EMBL" id="PKMF04000617">
    <property type="protein sequence ID" value="KAK7823982.1"/>
    <property type="molecule type" value="Genomic_DNA"/>
</dbReference>
<name>A0AAW0JAT9_QUESU</name>
<gene>
    <name evidence="3" type="primary">BAD1_22</name>
    <name evidence="3" type="ORF">CFP56_034960</name>
</gene>
<dbReference type="PROSITE" id="PS50088">
    <property type="entry name" value="ANK_REPEAT"/>
    <property type="match status" value="1"/>
</dbReference>
<comment type="caution">
    <text evidence="3">The sequence shown here is derived from an EMBL/GenBank/DDBJ whole genome shotgun (WGS) entry which is preliminary data.</text>
</comment>
<dbReference type="Gene3D" id="1.25.40.20">
    <property type="entry name" value="Ankyrin repeat-containing domain"/>
    <property type="match status" value="1"/>
</dbReference>
<dbReference type="InterPro" id="IPR026961">
    <property type="entry name" value="PGG_dom"/>
</dbReference>
<dbReference type="PANTHER" id="PTHR24128">
    <property type="entry name" value="HOMEOBOX PROTEIN WARIAI"/>
    <property type="match status" value="1"/>
</dbReference>
<dbReference type="InterPro" id="IPR036770">
    <property type="entry name" value="Ankyrin_rpt-contain_sf"/>
</dbReference>
<dbReference type="Gramene" id="rna-CFP56_41668">
    <property type="protein sequence ID" value="cds-POE46420.1"/>
    <property type="gene ID" value="gene-CFP56_41668"/>
</dbReference>
<protein>
    <submittedName>
        <fullName evidence="3">Ankyrin repeat-containing protein bda1</fullName>
    </submittedName>
</protein>
<proteinExistence type="predicted"/>
<dbReference type="AlphaFoldDB" id="A0AAW0JAT9"/>
<organism evidence="3 4">
    <name type="scientific">Quercus suber</name>
    <name type="common">Cork oak</name>
    <dbReference type="NCBI Taxonomy" id="58331"/>
    <lineage>
        <taxon>Eukaryota</taxon>
        <taxon>Viridiplantae</taxon>
        <taxon>Streptophyta</taxon>
        <taxon>Embryophyta</taxon>
        <taxon>Tracheophyta</taxon>
        <taxon>Spermatophyta</taxon>
        <taxon>Magnoliopsida</taxon>
        <taxon>eudicotyledons</taxon>
        <taxon>Gunneridae</taxon>
        <taxon>Pentapetalae</taxon>
        <taxon>rosids</taxon>
        <taxon>fabids</taxon>
        <taxon>Fagales</taxon>
        <taxon>Fagaceae</taxon>
        <taxon>Quercus</taxon>
    </lineage>
</organism>
<keyword evidence="1" id="KW-0040">ANK repeat</keyword>
<evidence type="ECO:0000256" key="1">
    <source>
        <dbReference type="PROSITE-ProRule" id="PRU00023"/>
    </source>
</evidence>
<feature type="repeat" description="ANK" evidence="1">
    <location>
        <begin position="37"/>
        <end position="64"/>
    </location>
</feature>
<sequence>MSSVDTPLHISASAEHIPFFVEMIKLKPSFVSKPNPNGHNPIHLALENGHIEMVCQLLQHNANLVRVKGRECMTPLHYAATTDDHLDLLHRFLSICPNSITDVTARNKTALHIALKYNKLEAFKFLVGSLRWKWPHWDKILRWKDVEGNTVLHIAAVSHLFAWGAKYFYINCKNLEGKTALDILQEQPQEVDNSEMRAILERAGALRASSLPTVTSSYASYLRLPETGDVIIRIIVQLLNVNVTDERRNALLVVAALLVTVTFQAAITPPGGLKMICSNPIPQMYSEVAQMICTN</sequence>
<dbReference type="Pfam" id="PF13962">
    <property type="entry name" value="PGG"/>
    <property type="match status" value="1"/>
</dbReference>
<dbReference type="InterPro" id="IPR002110">
    <property type="entry name" value="Ankyrin_rpt"/>
</dbReference>
<dbReference type="SMART" id="SM00248">
    <property type="entry name" value="ANK"/>
    <property type="match status" value="4"/>
</dbReference>
<evidence type="ECO:0000313" key="3">
    <source>
        <dbReference type="EMBL" id="KAK7823982.1"/>
    </source>
</evidence>